<dbReference type="Gene3D" id="3.40.1830.10">
    <property type="entry name" value="Thermophilic metalloprotease (M29)"/>
    <property type="match status" value="1"/>
</dbReference>
<evidence type="ECO:0000256" key="1">
    <source>
        <dbReference type="ARBA" id="ARBA00001941"/>
    </source>
</evidence>
<keyword evidence="5" id="KW-0031">Aminopeptidase</keyword>
<evidence type="ECO:0000256" key="9">
    <source>
        <dbReference type="ARBA" id="ARBA00023049"/>
    </source>
</evidence>
<dbReference type="InterPro" id="IPR035097">
    <property type="entry name" value="M29_N-terminal"/>
</dbReference>
<name>K2FE31_9BACT</name>
<comment type="similarity">
    <text evidence="4">Belongs to the peptidase M29 family.</text>
</comment>
<dbReference type="GO" id="GO:0004177">
    <property type="term" value="F:aminopeptidase activity"/>
    <property type="evidence" value="ECO:0007669"/>
    <property type="project" value="UniProtKB-KW"/>
</dbReference>
<keyword evidence="9 10" id="KW-0482">Metalloprotease</keyword>
<dbReference type="PANTHER" id="PTHR34448">
    <property type="entry name" value="AMINOPEPTIDASE"/>
    <property type="match status" value="1"/>
</dbReference>
<keyword evidence="8" id="KW-0378">Hydrolase</keyword>
<dbReference type="PANTHER" id="PTHR34448:SF3">
    <property type="entry name" value="AMINOPEPTIDASE AMPS"/>
    <property type="match status" value="1"/>
</dbReference>
<evidence type="ECO:0000256" key="6">
    <source>
        <dbReference type="ARBA" id="ARBA00022670"/>
    </source>
</evidence>
<proteinExistence type="inferred from homology"/>
<evidence type="ECO:0000256" key="3">
    <source>
        <dbReference type="ARBA" id="ARBA00001947"/>
    </source>
</evidence>
<gene>
    <name evidence="10" type="ORF">ACD_2C00181G0014</name>
</gene>
<comment type="cofactor">
    <cofactor evidence="1">
        <name>Co(2+)</name>
        <dbReference type="ChEBI" id="CHEBI:48828"/>
    </cofactor>
</comment>
<comment type="cofactor">
    <cofactor evidence="3">
        <name>Zn(2+)</name>
        <dbReference type="ChEBI" id="CHEBI:29105"/>
    </cofactor>
</comment>
<comment type="cofactor">
    <cofactor evidence="2">
        <name>Mg(2+)</name>
        <dbReference type="ChEBI" id="CHEBI:18420"/>
    </cofactor>
</comment>
<dbReference type="GO" id="GO:0046872">
    <property type="term" value="F:metal ion binding"/>
    <property type="evidence" value="ECO:0007669"/>
    <property type="project" value="UniProtKB-KW"/>
</dbReference>
<keyword evidence="7" id="KW-0479">Metal-binding</keyword>
<dbReference type="EMBL" id="AMFJ01000181">
    <property type="protein sequence ID" value="EKE29406.1"/>
    <property type="molecule type" value="Genomic_DNA"/>
</dbReference>
<evidence type="ECO:0000256" key="7">
    <source>
        <dbReference type="ARBA" id="ARBA00022723"/>
    </source>
</evidence>
<reference evidence="10" key="1">
    <citation type="journal article" date="2012" name="Science">
        <title>Fermentation, hydrogen, and sulfur metabolism in multiple uncultivated bacterial phyla.</title>
        <authorList>
            <person name="Wrighton K.C."/>
            <person name="Thomas B.C."/>
            <person name="Sharon I."/>
            <person name="Miller C.S."/>
            <person name="Castelle C.J."/>
            <person name="VerBerkmoes N.C."/>
            <person name="Wilkins M.J."/>
            <person name="Hettich R.L."/>
            <person name="Lipton M.S."/>
            <person name="Williams K.H."/>
            <person name="Long P.E."/>
            <person name="Banfield J.F."/>
        </authorList>
    </citation>
    <scope>NUCLEOTIDE SEQUENCE [LARGE SCALE GENOMIC DNA]</scope>
</reference>
<evidence type="ECO:0000256" key="4">
    <source>
        <dbReference type="ARBA" id="ARBA00008236"/>
    </source>
</evidence>
<dbReference type="SUPFAM" id="SSF144052">
    <property type="entry name" value="Thermophilic metalloprotease-like"/>
    <property type="match status" value="1"/>
</dbReference>
<dbReference type="InterPro" id="IPR000787">
    <property type="entry name" value="Peptidase_M29"/>
</dbReference>
<sequence>MYVPSQKILKNYADILIKFALWWGKWIQPWEVVYLQVPESAKLLLVELQKSVLEAGWFFITNFIPEWTQRNLFEYWNDEQINFWPRDYYLEITNTCTHFLGIVSSWDKYELKWIDSKKIIWRQQAAKFYMDARRDKENAWKMTWTMGLYGTQAMADAAWLTLEEYWNEIIKSCFLDDADPIAKWQEIFVSMEDIKSRLDNLKIEKVHIEWEDADLHIKIWKNRRWLGGSGRNIPSFEIFTSPDWRWTNWWIKFNQPLYRYGNRVDWMKLVFKDWLITEASADNWEDLLKEMVAAENADKLWEFSLTDRRFSKITKFMWETLYDENVWWVYGNTHVAIWASFHEAFDWDVANTPKEDFENMGFNESPIHTDLMSTKNRKVTATLEDWTEVVIYEDWEFKI</sequence>
<comment type="caution">
    <text evidence="10">The sequence shown here is derived from an EMBL/GenBank/DDBJ whole genome shotgun (WGS) entry which is preliminary data.</text>
</comment>
<evidence type="ECO:0000256" key="8">
    <source>
        <dbReference type="ARBA" id="ARBA00022801"/>
    </source>
</evidence>
<accession>K2FE31</accession>
<evidence type="ECO:0000256" key="2">
    <source>
        <dbReference type="ARBA" id="ARBA00001946"/>
    </source>
</evidence>
<dbReference type="Pfam" id="PF02073">
    <property type="entry name" value="Peptidase_M29"/>
    <property type="match status" value="1"/>
</dbReference>
<dbReference type="GO" id="GO:0008237">
    <property type="term" value="F:metallopeptidase activity"/>
    <property type="evidence" value="ECO:0007669"/>
    <property type="project" value="UniProtKB-KW"/>
</dbReference>
<protein>
    <submittedName>
        <fullName evidence="10">Thermophilic metalloprotease (M29) superfamily</fullName>
    </submittedName>
</protein>
<evidence type="ECO:0000256" key="5">
    <source>
        <dbReference type="ARBA" id="ARBA00022438"/>
    </source>
</evidence>
<evidence type="ECO:0000313" key="10">
    <source>
        <dbReference type="EMBL" id="EKE29406.1"/>
    </source>
</evidence>
<organism evidence="10">
    <name type="scientific">uncultured bacterium</name>
    <name type="common">gcode 4</name>
    <dbReference type="NCBI Taxonomy" id="1234023"/>
    <lineage>
        <taxon>Bacteria</taxon>
        <taxon>environmental samples</taxon>
    </lineage>
</organism>
<dbReference type="AlphaFoldDB" id="K2FE31"/>
<keyword evidence="6 10" id="KW-0645">Protease</keyword>
<dbReference type="InterPro" id="IPR052170">
    <property type="entry name" value="M29_Exopeptidase"/>
</dbReference>
<dbReference type="GO" id="GO:0006508">
    <property type="term" value="P:proteolysis"/>
    <property type="evidence" value="ECO:0007669"/>
    <property type="project" value="UniProtKB-KW"/>
</dbReference>